<comment type="similarity">
    <text evidence="3">Belongs to the glycosyl hydrolase 10 (cellulase F) family.</text>
</comment>
<proteinExistence type="inferred from homology"/>
<comment type="pathway">
    <text evidence="2">Glycan degradation; xylan degradation.</text>
</comment>
<dbReference type="Pfam" id="PF00331">
    <property type="entry name" value="Glyco_hydro_10"/>
    <property type="match status" value="1"/>
</dbReference>
<keyword evidence="6" id="KW-0378">Hydrolase</keyword>
<evidence type="ECO:0000256" key="5">
    <source>
        <dbReference type="ARBA" id="ARBA00022651"/>
    </source>
</evidence>
<evidence type="ECO:0000256" key="1">
    <source>
        <dbReference type="ARBA" id="ARBA00000681"/>
    </source>
</evidence>
<keyword evidence="7" id="KW-0119">Carbohydrate metabolism</keyword>
<dbReference type="Proteomes" id="UP001165189">
    <property type="component" value="Unassembled WGS sequence"/>
</dbReference>
<sequence length="76" mass="8762">MLQTQQRLYAEKLISTVWHSQLPSWVQGITDKNTLTSVLKNHITTVMNRYKGKVYAWVGESLVDLEFPLTPIGCRQ</sequence>
<dbReference type="Gene3D" id="3.20.20.80">
    <property type="entry name" value="Glycosidases"/>
    <property type="match status" value="1"/>
</dbReference>
<reference evidence="10" key="1">
    <citation type="submission" date="2023-04" db="EMBL/GenBank/DDBJ databases">
        <title>Aspergillus oryzae var. brunneus NBRC 4377.</title>
        <authorList>
            <person name="Ichikawa N."/>
            <person name="Sato H."/>
            <person name="Tonouchi N."/>
        </authorList>
    </citation>
    <scope>NUCLEOTIDE SEQUENCE</scope>
    <source>
        <strain evidence="10">NBRC 4377</strain>
    </source>
</reference>
<evidence type="ECO:0000256" key="4">
    <source>
        <dbReference type="ARBA" id="ARBA00012590"/>
    </source>
</evidence>
<dbReference type="SUPFAM" id="SSF51445">
    <property type="entry name" value="(Trans)glycosidases"/>
    <property type="match status" value="1"/>
</dbReference>
<evidence type="ECO:0000259" key="9">
    <source>
        <dbReference type="Pfam" id="PF00331"/>
    </source>
</evidence>
<dbReference type="EC" id="3.2.1.8" evidence="4"/>
<evidence type="ECO:0000256" key="2">
    <source>
        <dbReference type="ARBA" id="ARBA00004851"/>
    </source>
</evidence>
<organism evidence="10 11">
    <name type="scientific">Aspergillus oryzae var. brunneus</name>
    <dbReference type="NCBI Taxonomy" id="332754"/>
    <lineage>
        <taxon>Eukaryota</taxon>
        <taxon>Fungi</taxon>
        <taxon>Dikarya</taxon>
        <taxon>Ascomycota</taxon>
        <taxon>Pezizomycotina</taxon>
        <taxon>Eurotiomycetes</taxon>
        <taxon>Eurotiomycetidae</taxon>
        <taxon>Eurotiales</taxon>
        <taxon>Aspergillaceae</taxon>
        <taxon>Aspergillus</taxon>
        <taxon>Aspergillus subgen. Circumdati</taxon>
    </lineage>
</organism>
<comment type="caution">
    <text evidence="10">The sequence shown here is derived from an EMBL/GenBank/DDBJ whole genome shotgun (WGS) entry which is preliminary data.</text>
</comment>
<evidence type="ECO:0000313" key="11">
    <source>
        <dbReference type="Proteomes" id="UP001165189"/>
    </source>
</evidence>
<dbReference type="EMBL" id="BSYB01000017">
    <property type="protein sequence ID" value="GMG46105.1"/>
    <property type="molecule type" value="Genomic_DNA"/>
</dbReference>
<evidence type="ECO:0000256" key="8">
    <source>
        <dbReference type="ARBA" id="ARBA00023326"/>
    </source>
</evidence>
<accession>A0ABQ6KRX7</accession>
<evidence type="ECO:0000256" key="7">
    <source>
        <dbReference type="ARBA" id="ARBA00023277"/>
    </source>
</evidence>
<evidence type="ECO:0000256" key="3">
    <source>
        <dbReference type="ARBA" id="ARBA00007495"/>
    </source>
</evidence>
<name>A0ABQ6KRX7_ASPOZ</name>
<dbReference type="InterPro" id="IPR017853">
    <property type="entry name" value="GH"/>
</dbReference>
<evidence type="ECO:0000256" key="6">
    <source>
        <dbReference type="ARBA" id="ARBA00022801"/>
    </source>
</evidence>
<evidence type="ECO:0000313" key="10">
    <source>
        <dbReference type="EMBL" id="GMG46105.1"/>
    </source>
</evidence>
<comment type="catalytic activity">
    <reaction evidence="1">
        <text>Endohydrolysis of (1-&gt;4)-beta-D-xylosidic linkages in xylans.</text>
        <dbReference type="EC" id="3.2.1.8"/>
    </reaction>
</comment>
<keyword evidence="8" id="KW-0624">Polysaccharide degradation</keyword>
<keyword evidence="5" id="KW-0858">Xylan degradation</keyword>
<protein>
    <recommendedName>
        <fullName evidence="4">endo-1,4-beta-xylanase</fullName>
        <ecNumber evidence="4">3.2.1.8</ecNumber>
    </recommendedName>
</protein>
<gene>
    <name evidence="10" type="ORF">Aory05_000495500</name>
</gene>
<feature type="domain" description="GH10" evidence="9">
    <location>
        <begin position="16"/>
        <end position="57"/>
    </location>
</feature>
<keyword evidence="11" id="KW-1185">Reference proteome</keyword>
<dbReference type="InterPro" id="IPR001000">
    <property type="entry name" value="GH10_dom"/>
</dbReference>